<dbReference type="PATRIC" id="fig|270351.10.peg.6093"/>
<sequence length="107" mass="11124">MLRLALIAAGLTFAAGVSLAVPAAADGFAEPDAPAGFGGNPAGYAAPGGDRPAPRKVRRTHRIALRRGVAVRPVSYGEPAGPAFHAWLPRNTNLPIYNVPPPFFPED</sequence>
<keyword evidence="1" id="KW-0732">Signal</keyword>
<dbReference type="EMBL" id="AP014705">
    <property type="protein sequence ID" value="BAQ49061.1"/>
    <property type="molecule type" value="Genomic_DNA"/>
</dbReference>
<accession>A0A0C6F8B6</accession>
<dbReference type="Proteomes" id="UP000061432">
    <property type="component" value="Plasmid pMaq22A_1p"/>
</dbReference>
<evidence type="ECO:0000256" key="1">
    <source>
        <dbReference type="SAM" id="SignalP"/>
    </source>
</evidence>
<feature type="signal peptide" evidence="1">
    <location>
        <begin position="1"/>
        <end position="20"/>
    </location>
</feature>
<reference evidence="3" key="2">
    <citation type="submission" date="2015-01" db="EMBL/GenBank/DDBJ databases">
        <title>Complete genome sequence of Methylobacterium aquaticum strain 22A.</title>
        <authorList>
            <person name="Tani A."/>
            <person name="Ogura Y."/>
            <person name="Hayashi T."/>
        </authorList>
    </citation>
    <scope>NUCLEOTIDE SEQUENCE [LARGE SCALE GENOMIC DNA]</scope>
    <source>
        <strain evidence="3">MA-22A</strain>
        <plasmid evidence="3">Plasmid pMaq22A_1p DNA</plasmid>
    </source>
</reference>
<proteinExistence type="predicted"/>
<dbReference type="KEGG" id="maqu:Maq22A_1p33865"/>
<evidence type="ECO:0000313" key="3">
    <source>
        <dbReference type="Proteomes" id="UP000061432"/>
    </source>
</evidence>
<dbReference type="OrthoDB" id="8006035at2"/>
<feature type="chain" id="PRO_5002189111" evidence="1">
    <location>
        <begin position="21"/>
        <end position="107"/>
    </location>
</feature>
<organism evidence="2 3">
    <name type="scientific">Methylobacterium aquaticum</name>
    <dbReference type="NCBI Taxonomy" id="270351"/>
    <lineage>
        <taxon>Bacteria</taxon>
        <taxon>Pseudomonadati</taxon>
        <taxon>Pseudomonadota</taxon>
        <taxon>Alphaproteobacteria</taxon>
        <taxon>Hyphomicrobiales</taxon>
        <taxon>Methylobacteriaceae</taxon>
        <taxon>Methylobacterium</taxon>
    </lineage>
</organism>
<gene>
    <name evidence="2" type="ORF">Maq22A_1p33865</name>
</gene>
<dbReference type="RefSeq" id="WP_060850205.1">
    <property type="nucleotide sequence ID" value="NZ_AP014705.1"/>
</dbReference>
<keyword evidence="2" id="KW-0614">Plasmid</keyword>
<geneLocation type="plasmid" evidence="3">
    <name>pMaq22A_1p DNA</name>
</geneLocation>
<evidence type="ECO:0000313" key="2">
    <source>
        <dbReference type="EMBL" id="BAQ49061.1"/>
    </source>
</evidence>
<protein>
    <submittedName>
        <fullName evidence="2">Uncharacterized protein</fullName>
    </submittedName>
</protein>
<reference evidence="2 3" key="1">
    <citation type="journal article" date="2015" name="Genome Announc.">
        <title>Complete Genome Sequence of Methylobacterium aquaticum Strain 22A, Isolated from Racomitrium japonicum Moss.</title>
        <authorList>
            <person name="Tani A."/>
            <person name="Ogura Y."/>
            <person name="Hayashi T."/>
            <person name="Kimbara K."/>
        </authorList>
    </citation>
    <scope>NUCLEOTIDE SEQUENCE [LARGE SCALE GENOMIC DNA]</scope>
    <source>
        <strain evidence="2 3">MA-22A</strain>
        <plasmid evidence="3">Plasmid pMaq22A_1p DNA</plasmid>
    </source>
</reference>
<name>A0A0C6F8B6_9HYPH</name>
<dbReference type="AlphaFoldDB" id="A0A0C6F8B6"/>